<feature type="compositionally biased region" description="Polar residues" evidence="1">
    <location>
        <begin position="366"/>
        <end position="377"/>
    </location>
</feature>
<feature type="signal peptide" evidence="2">
    <location>
        <begin position="1"/>
        <end position="20"/>
    </location>
</feature>
<evidence type="ECO:0000256" key="2">
    <source>
        <dbReference type="SAM" id="SignalP"/>
    </source>
</evidence>
<feature type="region of interest" description="Disordered" evidence="1">
    <location>
        <begin position="887"/>
        <end position="926"/>
    </location>
</feature>
<evidence type="ECO:0000256" key="1">
    <source>
        <dbReference type="SAM" id="MobiDB-lite"/>
    </source>
</evidence>
<feature type="compositionally biased region" description="Polar residues" evidence="1">
    <location>
        <begin position="184"/>
        <end position="197"/>
    </location>
</feature>
<dbReference type="AlphaFoldDB" id="A0ABD0TP87"/>
<feature type="compositionally biased region" description="Low complexity" evidence="1">
    <location>
        <begin position="207"/>
        <end position="217"/>
    </location>
</feature>
<evidence type="ECO:0000313" key="4">
    <source>
        <dbReference type="Proteomes" id="UP001549921"/>
    </source>
</evidence>
<feature type="compositionally biased region" description="Polar residues" evidence="1">
    <location>
        <begin position="677"/>
        <end position="690"/>
    </location>
</feature>
<feature type="compositionally biased region" description="Polar residues" evidence="1">
    <location>
        <begin position="386"/>
        <end position="447"/>
    </location>
</feature>
<comment type="caution">
    <text evidence="3">The sequence shown here is derived from an EMBL/GenBank/DDBJ whole genome shotgun (WGS) entry which is preliminary data.</text>
</comment>
<evidence type="ECO:0008006" key="5">
    <source>
        <dbReference type="Google" id="ProtNLM"/>
    </source>
</evidence>
<feature type="region of interest" description="Disordered" evidence="1">
    <location>
        <begin position="610"/>
        <end position="704"/>
    </location>
</feature>
<organism evidence="3 4">
    <name type="scientific">Loxostege sticticalis</name>
    <name type="common">Beet webworm moth</name>
    <dbReference type="NCBI Taxonomy" id="481309"/>
    <lineage>
        <taxon>Eukaryota</taxon>
        <taxon>Metazoa</taxon>
        <taxon>Ecdysozoa</taxon>
        <taxon>Arthropoda</taxon>
        <taxon>Hexapoda</taxon>
        <taxon>Insecta</taxon>
        <taxon>Pterygota</taxon>
        <taxon>Neoptera</taxon>
        <taxon>Endopterygota</taxon>
        <taxon>Lepidoptera</taxon>
        <taxon>Glossata</taxon>
        <taxon>Ditrysia</taxon>
        <taxon>Pyraloidea</taxon>
        <taxon>Crambidae</taxon>
        <taxon>Pyraustinae</taxon>
        <taxon>Loxostege</taxon>
    </lineage>
</organism>
<feature type="region of interest" description="Disordered" evidence="1">
    <location>
        <begin position="998"/>
        <end position="1019"/>
    </location>
</feature>
<feature type="compositionally biased region" description="Polar residues" evidence="1">
    <location>
        <begin position="649"/>
        <end position="670"/>
    </location>
</feature>
<feature type="compositionally biased region" description="Low complexity" evidence="1">
    <location>
        <begin position="998"/>
        <end position="1011"/>
    </location>
</feature>
<feature type="region of interest" description="Disordered" evidence="1">
    <location>
        <begin position="722"/>
        <end position="760"/>
    </location>
</feature>
<dbReference type="Proteomes" id="UP001549921">
    <property type="component" value="Unassembled WGS sequence"/>
</dbReference>
<protein>
    <recommendedName>
        <fullName evidence="5">Hornerin-like</fullName>
    </recommendedName>
</protein>
<reference evidence="3 4" key="1">
    <citation type="submission" date="2024-06" db="EMBL/GenBank/DDBJ databases">
        <title>A chromosome-level genome assembly of beet webworm, Loxostege sticticalis.</title>
        <authorList>
            <person name="Zhang Y."/>
        </authorList>
    </citation>
    <scope>NUCLEOTIDE SEQUENCE [LARGE SCALE GENOMIC DNA]</scope>
    <source>
        <strain evidence="3">AQ028</strain>
        <tissue evidence="3">Male pupae</tissue>
    </source>
</reference>
<feature type="compositionally biased region" description="Polar residues" evidence="1">
    <location>
        <begin position="722"/>
        <end position="739"/>
    </location>
</feature>
<proteinExistence type="predicted"/>
<feature type="compositionally biased region" description="Polar residues" evidence="1">
    <location>
        <begin position="905"/>
        <end position="919"/>
    </location>
</feature>
<sequence>MELAVCAIVLILASLQPGTATPHGYGVKNGAAAQAVAGASAGAFSGAAGLPIALPHGAGFSGSYSKSASSSFASSSASSSSSSFSFSGSGIPAGVGGCTTGICQNGEANSQRVPNGNVNGFHSNNGANGLAAAQAGAFAGSYNKGGTAPLCSGGNCPNQNGADCKGTNCRGVSSSDKKCESGQCGLTTSSAPSSYNNESEDKEEQDNFSNSSNNLNSEDGSKCTSGNCGTLPKDASSSTYNPSNNCPSGQCEPSSEPTNYGEKNNYPSNPNEKCTSGQCGSSSDANGIPSAYGGNNYPNSPNGKCASGQCGQSSDANGIPSANGGNYYPNSPNEKCTSGQCGTPSDAGKIPSAYGGNGYPNKPNEKCTSGQCGQSPDASGIPSAYDGNSNPNSPNSKCTSGQCGPTSNAGSIPSSYNGNSFPNSPNSKCTSGQCGTSPSNDNSSPSYESDHHSTYDIPINIASSSTLKPSSYPSHNLVLTPGSNTQSNPGCSFGNCGTFPSSNPTPTYAHGTTNTYSTPNYSNQKPAGCTSPDCNNGVYNPHASASGSASVPHYNQPSTYLTAPKHDSSCTSPNCQSLGTSPGYFPSGSITPITGVNPTIPSNTKNPLCVNGNCSPTQRPSPSSYSGPNSEYKPSGPASHPSSFGPHQYPSTQSIPQSGVSNYKPSQSQGPAPFPNQPTTLPTAPGYSNNPKDDGSIPPFVALIPPNSPNCGGAACSGNSFKQPNYGQNAPSEQSSGPSGSKYPGNYNNGVPNVGGKNPEKPYQGGFGAPSGLLKPNEFTLPGSIPTANVKPSGTVGDHSVPCTTGNCNTQPNQPQHGHGGANNAVGGTYASPSCSTGKCGPENGQSGTYNLNKANAAASAVASAKAEAVAYSGGFGGPPGFLKPFDDGKNAGGAPTGKGAYGPGSSSGHFPTSGDHNTAGNGGAGAAAHATAVAGASAGAFGGAPNGHNANGGHGATGGCGGGCDGGHAGHHKGGYHDDLYGGISGAGAAAKSFSFGSSFASSHSSAGAATKGGYGRR</sequence>
<feature type="compositionally biased region" description="Low complexity" evidence="1">
    <location>
        <begin position="742"/>
        <end position="757"/>
    </location>
</feature>
<keyword evidence="2" id="KW-0732">Signal</keyword>
<accession>A0ABD0TP87</accession>
<evidence type="ECO:0000313" key="3">
    <source>
        <dbReference type="EMBL" id="KAL0851178.1"/>
    </source>
</evidence>
<gene>
    <name evidence="3" type="ORF">ABMA28_007033</name>
</gene>
<dbReference type="EMBL" id="JBEDNZ010000002">
    <property type="protein sequence ID" value="KAL0851178.1"/>
    <property type="molecule type" value="Genomic_DNA"/>
</dbReference>
<feature type="compositionally biased region" description="Polar residues" evidence="1">
    <location>
        <begin position="610"/>
        <end position="629"/>
    </location>
</feature>
<name>A0ABD0TP87_LOXSC</name>
<feature type="chain" id="PRO_5044857250" description="Hornerin-like" evidence="2">
    <location>
        <begin position="21"/>
        <end position="1019"/>
    </location>
</feature>
<feature type="region of interest" description="Disordered" evidence="1">
    <location>
        <begin position="338"/>
        <end position="453"/>
    </location>
</feature>
<feature type="region of interest" description="Disordered" evidence="1">
    <location>
        <begin position="174"/>
        <end position="224"/>
    </location>
</feature>
<feature type="compositionally biased region" description="Gly residues" evidence="1">
    <location>
        <begin position="891"/>
        <end position="903"/>
    </location>
</feature>